<feature type="region of interest" description="Disordered" evidence="1">
    <location>
        <begin position="118"/>
        <end position="194"/>
    </location>
</feature>
<protein>
    <submittedName>
        <fullName evidence="2">Uncharacterized protein</fullName>
    </submittedName>
</protein>
<accession>R0JYY2</accession>
<keyword evidence="3" id="KW-1185">Reference proteome</keyword>
<dbReference type="AlphaFoldDB" id="R0JYY2"/>
<dbReference type="EMBL" id="KB742929">
    <property type="protein sequence ID" value="EOB02821.1"/>
    <property type="molecule type" value="Genomic_DNA"/>
</dbReference>
<dbReference type="PROSITE" id="PS51257">
    <property type="entry name" value="PROKAR_LIPOPROTEIN"/>
    <property type="match status" value="1"/>
</dbReference>
<sequence>MPRCQRSTTALKDLWAQHLAGTYSCSSQHTQTSFSCRSSEVFPAPACTVKGSPTITRHTEIKKKKAITRHTELKRKKASAGAATTKFCREEMTGGADSPHQLFLGLLDVMGHAPHRSVCQGYQQQQTGTEGEKLPHEPTGGRGAFQVADTLPIPAVGPKEPKRAQQDPPEDASTQQAPVGPPPMKTEAAFLSPSRQTRAALLMLKSIQKPS</sequence>
<gene>
    <name evidence="2" type="ORF">Anapl_00936</name>
</gene>
<dbReference type="Proteomes" id="UP000296049">
    <property type="component" value="Unassembled WGS sequence"/>
</dbReference>
<organism evidence="2 3">
    <name type="scientific">Anas platyrhynchos</name>
    <name type="common">Mallard</name>
    <name type="synonym">Anas boschas</name>
    <dbReference type="NCBI Taxonomy" id="8839"/>
    <lineage>
        <taxon>Eukaryota</taxon>
        <taxon>Metazoa</taxon>
        <taxon>Chordata</taxon>
        <taxon>Craniata</taxon>
        <taxon>Vertebrata</taxon>
        <taxon>Euteleostomi</taxon>
        <taxon>Archelosauria</taxon>
        <taxon>Archosauria</taxon>
        <taxon>Dinosauria</taxon>
        <taxon>Saurischia</taxon>
        <taxon>Theropoda</taxon>
        <taxon>Coelurosauria</taxon>
        <taxon>Aves</taxon>
        <taxon>Neognathae</taxon>
        <taxon>Galloanserae</taxon>
        <taxon>Anseriformes</taxon>
        <taxon>Anatidae</taxon>
        <taxon>Anatinae</taxon>
        <taxon>Anas</taxon>
    </lineage>
</organism>
<proteinExistence type="predicted"/>
<reference evidence="3" key="1">
    <citation type="journal article" date="2013" name="Nat. Genet.">
        <title>The duck genome and transcriptome provide insight into an avian influenza virus reservoir species.</title>
        <authorList>
            <person name="Huang Y."/>
            <person name="Li Y."/>
            <person name="Burt D.W."/>
            <person name="Chen H."/>
            <person name="Zhang Y."/>
            <person name="Qian W."/>
            <person name="Kim H."/>
            <person name="Gan S."/>
            <person name="Zhao Y."/>
            <person name="Li J."/>
            <person name="Yi K."/>
            <person name="Feng H."/>
            <person name="Zhu P."/>
            <person name="Li B."/>
            <person name="Liu Q."/>
            <person name="Fairley S."/>
            <person name="Magor K.E."/>
            <person name="Du Z."/>
            <person name="Hu X."/>
            <person name="Goodman L."/>
            <person name="Tafer H."/>
            <person name="Vignal A."/>
            <person name="Lee T."/>
            <person name="Kim K.W."/>
            <person name="Sheng Z."/>
            <person name="An Y."/>
            <person name="Searle S."/>
            <person name="Herrero J."/>
            <person name="Groenen M.A."/>
            <person name="Crooijmans R.P."/>
            <person name="Faraut T."/>
            <person name="Cai Q."/>
            <person name="Webster R.G."/>
            <person name="Aldridge J.R."/>
            <person name="Warren W.C."/>
            <person name="Bartschat S."/>
            <person name="Kehr S."/>
            <person name="Marz M."/>
            <person name="Stadler P.F."/>
            <person name="Smith J."/>
            <person name="Kraus R.H."/>
            <person name="Zhao Y."/>
            <person name="Ren L."/>
            <person name="Fei J."/>
            <person name="Morisson M."/>
            <person name="Kaiser P."/>
            <person name="Griffin D.K."/>
            <person name="Rao M."/>
            <person name="Pitel F."/>
            <person name="Wang J."/>
            <person name="Li N."/>
        </authorList>
    </citation>
    <scope>NUCLEOTIDE SEQUENCE [LARGE SCALE GENOMIC DNA]</scope>
</reference>
<evidence type="ECO:0000313" key="3">
    <source>
        <dbReference type="Proteomes" id="UP000296049"/>
    </source>
</evidence>
<name>R0JYY2_ANAPL</name>
<evidence type="ECO:0000256" key="1">
    <source>
        <dbReference type="SAM" id="MobiDB-lite"/>
    </source>
</evidence>
<evidence type="ECO:0000313" key="2">
    <source>
        <dbReference type="EMBL" id="EOB02821.1"/>
    </source>
</evidence>
<feature type="compositionally biased region" description="Low complexity" evidence="1">
    <location>
        <begin position="120"/>
        <end position="129"/>
    </location>
</feature>